<organism evidence="2 3">
    <name type="scientific">Clostridium tagluense</name>
    <dbReference type="NCBI Taxonomy" id="360422"/>
    <lineage>
        <taxon>Bacteria</taxon>
        <taxon>Bacillati</taxon>
        <taxon>Bacillota</taxon>
        <taxon>Clostridia</taxon>
        <taxon>Eubacteriales</taxon>
        <taxon>Clostridiaceae</taxon>
        <taxon>Clostridium</taxon>
    </lineage>
</organism>
<name>A0A401UHJ1_9CLOT</name>
<evidence type="ECO:0000313" key="2">
    <source>
        <dbReference type="EMBL" id="GCD09020.1"/>
    </source>
</evidence>
<accession>A0A401UHJ1</accession>
<reference evidence="2 3" key="1">
    <citation type="submission" date="2018-11" db="EMBL/GenBank/DDBJ databases">
        <title>Genome sequencing and assembly of Clostridium tagluense strain A121.</title>
        <authorList>
            <person name="Murakami T."/>
            <person name="Segawa T."/>
            <person name="Shcherbakova V.A."/>
            <person name="Mori H."/>
            <person name="Yoshimura Y."/>
        </authorList>
    </citation>
    <scope>NUCLEOTIDE SEQUENCE [LARGE SCALE GENOMIC DNA]</scope>
    <source>
        <strain evidence="2 3">A121</strain>
    </source>
</reference>
<dbReference type="EMBL" id="BHYK01000003">
    <property type="protein sequence ID" value="GCD09020.1"/>
    <property type="molecule type" value="Genomic_DNA"/>
</dbReference>
<comment type="caution">
    <text evidence="2">The sequence shown here is derived from an EMBL/GenBank/DDBJ whole genome shotgun (WGS) entry which is preliminary data.</text>
</comment>
<sequence length="164" mass="18770">MEDKAFELLEKMYGELISFKTDVNKRFNGVEKEIKELKETQRLTQSDVKELKETQRLTQSDVKELKETQRLTQSDVKELKENQKLIQTQFKEHGAILGSLKIAAEFNKADMDNVTHEVVKLSGEMKAEFKETNGKIDALSNDLTVVEAITGKNMTDIAHLKLIK</sequence>
<keyword evidence="3" id="KW-1185">Reference proteome</keyword>
<evidence type="ECO:0000313" key="3">
    <source>
        <dbReference type="Proteomes" id="UP000287872"/>
    </source>
</evidence>
<keyword evidence="1" id="KW-0175">Coiled coil</keyword>
<protein>
    <submittedName>
        <fullName evidence="2">Uncharacterized protein</fullName>
    </submittedName>
</protein>
<dbReference type="AlphaFoldDB" id="A0A401UHJ1"/>
<feature type="coiled-coil region" evidence="1">
    <location>
        <begin position="20"/>
        <end position="82"/>
    </location>
</feature>
<gene>
    <name evidence="2" type="ORF">Ctaglu_06430</name>
</gene>
<evidence type="ECO:0000256" key="1">
    <source>
        <dbReference type="SAM" id="Coils"/>
    </source>
</evidence>
<proteinExistence type="predicted"/>
<dbReference type="RefSeq" id="WP_124998044.1">
    <property type="nucleotide sequence ID" value="NZ_BHYK01000003.1"/>
</dbReference>
<dbReference type="Proteomes" id="UP000287872">
    <property type="component" value="Unassembled WGS sequence"/>
</dbReference>
<dbReference type="OrthoDB" id="1708171at2"/>